<keyword evidence="1" id="KW-1133">Transmembrane helix</keyword>
<keyword evidence="1" id="KW-0812">Transmembrane</keyword>
<organism evidence="2 3">
    <name type="scientific">Burkholderia metallica</name>
    <dbReference type="NCBI Taxonomy" id="488729"/>
    <lineage>
        <taxon>Bacteria</taxon>
        <taxon>Pseudomonadati</taxon>
        <taxon>Pseudomonadota</taxon>
        <taxon>Betaproteobacteria</taxon>
        <taxon>Burkholderiales</taxon>
        <taxon>Burkholderiaceae</taxon>
        <taxon>Burkholderia</taxon>
        <taxon>Burkholderia cepacia complex</taxon>
    </lineage>
</organism>
<keyword evidence="3" id="KW-1185">Reference proteome</keyword>
<feature type="transmembrane region" description="Helical" evidence="1">
    <location>
        <begin position="118"/>
        <end position="138"/>
    </location>
</feature>
<evidence type="ECO:0000313" key="2">
    <source>
        <dbReference type="EMBL" id="MDN7934567.1"/>
    </source>
</evidence>
<proteinExistence type="predicted"/>
<dbReference type="RefSeq" id="WP_301756681.1">
    <property type="nucleotide sequence ID" value="NZ_JAUJSQ010000011.1"/>
</dbReference>
<reference evidence="2" key="1">
    <citation type="submission" date="2023-07" db="EMBL/GenBank/DDBJ databases">
        <title>A collection of bacterial strains from the Burkholderia cepacia Research Laboratory and Repository.</title>
        <authorList>
            <person name="Lipuma J."/>
            <person name="Spilker T."/>
            <person name="Caverly L."/>
        </authorList>
    </citation>
    <scope>NUCLEOTIDE SEQUENCE</scope>
    <source>
        <strain evidence="2">AU42020</strain>
    </source>
</reference>
<comment type="caution">
    <text evidence="2">The sequence shown here is derived from an EMBL/GenBank/DDBJ whole genome shotgun (WGS) entry which is preliminary data.</text>
</comment>
<protein>
    <submittedName>
        <fullName evidence="2">Uncharacterized protein</fullName>
    </submittedName>
</protein>
<sequence length="151" mass="16871">MNDLSKRVPLDRTRYPISQAFFVAKLAFYVFFAIPSMILGGVLALYSNFSFETIPREVLQFAAQTATNPPARPGSLSIEVCRDNVPAHALPASPICQSKGFEQRPIEALATELGNRLWWSYAIVVFLSAGLAMVFGPFRRDRDGCRRRRAS</sequence>
<accession>A0ABT8PHF3</accession>
<feature type="transmembrane region" description="Helical" evidence="1">
    <location>
        <begin position="21"/>
        <end position="46"/>
    </location>
</feature>
<keyword evidence="1" id="KW-0472">Membrane</keyword>
<evidence type="ECO:0000313" key="3">
    <source>
        <dbReference type="Proteomes" id="UP001171606"/>
    </source>
</evidence>
<evidence type="ECO:0000256" key="1">
    <source>
        <dbReference type="SAM" id="Phobius"/>
    </source>
</evidence>
<gene>
    <name evidence="2" type="ORF">QZM52_25085</name>
</gene>
<name>A0ABT8PHF3_9BURK</name>
<dbReference type="EMBL" id="JAUJSQ010000011">
    <property type="protein sequence ID" value="MDN7934567.1"/>
    <property type="molecule type" value="Genomic_DNA"/>
</dbReference>
<dbReference type="Proteomes" id="UP001171606">
    <property type="component" value="Unassembled WGS sequence"/>
</dbReference>